<keyword evidence="1" id="KW-0472">Membrane</keyword>
<dbReference type="Proteomes" id="UP000295050">
    <property type="component" value="Unassembled WGS sequence"/>
</dbReference>
<keyword evidence="1" id="KW-0812">Transmembrane</keyword>
<evidence type="ECO:0000313" key="2">
    <source>
        <dbReference type="EMBL" id="TCP61392.1"/>
    </source>
</evidence>
<evidence type="ECO:0000256" key="1">
    <source>
        <dbReference type="SAM" id="Phobius"/>
    </source>
</evidence>
<evidence type="ECO:0000313" key="3">
    <source>
        <dbReference type="Proteomes" id="UP000295050"/>
    </source>
</evidence>
<feature type="transmembrane region" description="Helical" evidence="1">
    <location>
        <begin position="36"/>
        <end position="58"/>
    </location>
</feature>
<feature type="transmembrane region" description="Helical" evidence="1">
    <location>
        <begin position="12"/>
        <end position="30"/>
    </location>
</feature>
<dbReference type="AlphaFoldDB" id="A0A4R2RD83"/>
<accession>A0A4R2RD83</accession>
<proteinExistence type="predicted"/>
<dbReference type="EMBL" id="SLXU01000005">
    <property type="protein sequence ID" value="TCP61392.1"/>
    <property type="molecule type" value="Genomic_DNA"/>
</dbReference>
<protein>
    <submittedName>
        <fullName evidence="2">Uncharacterized protein</fullName>
    </submittedName>
</protein>
<comment type="caution">
    <text evidence="2">The sequence shown here is derived from an EMBL/GenBank/DDBJ whole genome shotgun (WGS) entry which is preliminary data.</text>
</comment>
<keyword evidence="1" id="KW-1133">Transmembrane helix</keyword>
<gene>
    <name evidence="2" type="ORF">EV663_105110</name>
</gene>
<name>A0A4R2RD83_9RHOB</name>
<dbReference type="RefSeq" id="WP_132951175.1">
    <property type="nucleotide sequence ID" value="NZ_SLXU01000005.1"/>
</dbReference>
<sequence>MTPKETRGPGDMISTLVFAGTGLWLASAALEGLRPLSLTLLLWLSALMCLAAAARHLIARVVARWRAR</sequence>
<organism evidence="2 3">
    <name type="scientific">Rhodovulum bhavnagarense</name>
    <dbReference type="NCBI Taxonomy" id="992286"/>
    <lineage>
        <taxon>Bacteria</taxon>
        <taxon>Pseudomonadati</taxon>
        <taxon>Pseudomonadota</taxon>
        <taxon>Alphaproteobacteria</taxon>
        <taxon>Rhodobacterales</taxon>
        <taxon>Paracoccaceae</taxon>
        <taxon>Rhodovulum</taxon>
    </lineage>
</organism>
<keyword evidence="3" id="KW-1185">Reference proteome</keyword>
<reference evidence="2 3" key="1">
    <citation type="submission" date="2019-03" db="EMBL/GenBank/DDBJ databases">
        <title>Genomic Encyclopedia of Type Strains, Phase IV (KMG-IV): sequencing the most valuable type-strain genomes for metagenomic binning, comparative biology and taxonomic classification.</title>
        <authorList>
            <person name="Goeker M."/>
        </authorList>
    </citation>
    <scope>NUCLEOTIDE SEQUENCE [LARGE SCALE GENOMIC DNA]</scope>
    <source>
        <strain evidence="2 3">DSM 24766</strain>
    </source>
</reference>